<reference evidence="1 2" key="1">
    <citation type="submission" date="2013-08" db="EMBL/GenBank/DDBJ databases">
        <authorList>
            <person name="Durkin A.S."/>
            <person name="Haft D.R."/>
            <person name="McCorrison J."/>
            <person name="Torralba M."/>
            <person name="Gillis M."/>
            <person name="Haft D.H."/>
            <person name="Methe B."/>
            <person name="Sutton G."/>
            <person name="Nelson K.E."/>
        </authorList>
    </citation>
    <scope>NUCLEOTIDE SEQUENCE [LARGE SCALE GENOMIC DNA]</scope>
    <source>
        <strain evidence="1 2">F0067</strain>
    </source>
</reference>
<accession>U2NQ96</accession>
<name>U2NQ96_9BACT</name>
<gene>
    <name evidence="1" type="ORF">HMPREF9135_0469</name>
</gene>
<sequence length="117" mass="13124">MIEFSNLVQVTPTGQGNSNPGKVFQFVADSFSFLPQLTDNEAGNHWNCDKTIVIDMPDTETRRFFSIERDAIVTIKSSDRRLHQIGTPDIPARVLISSNLNTCNLIIKCKMLTDPLL</sequence>
<dbReference type="RefSeq" id="WP_021588723.1">
    <property type="nucleotide sequence ID" value="NZ_AWEY01000007.1"/>
</dbReference>
<dbReference type="PATRIC" id="fig|1115809.3.peg.289"/>
<organism evidence="1 2">
    <name type="scientific">Segatella baroniae F0067</name>
    <dbReference type="NCBI Taxonomy" id="1115809"/>
    <lineage>
        <taxon>Bacteria</taxon>
        <taxon>Pseudomonadati</taxon>
        <taxon>Bacteroidota</taxon>
        <taxon>Bacteroidia</taxon>
        <taxon>Bacteroidales</taxon>
        <taxon>Prevotellaceae</taxon>
        <taxon>Segatella</taxon>
    </lineage>
</organism>
<evidence type="ECO:0000313" key="2">
    <source>
        <dbReference type="Proteomes" id="UP000016648"/>
    </source>
</evidence>
<dbReference type="EMBL" id="AWEY01000007">
    <property type="protein sequence ID" value="ERK40225.1"/>
    <property type="molecule type" value="Genomic_DNA"/>
</dbReference>
<dbReference type="AlphaFoldDB" id="U2NQ96"/>
<proteinExistence type="predicted"/>
<evidence type="ECO:0008006" key="3">
    <source>
        <dbReference type="Google" id="ProtNLM"/>
    </source>
</evidence>
<evidence type="ECO:0000313" key="1">
    <source>
        <dbReference type="EMBL" id="ERK40225.1"/>
    </source>
</evidence>
<protein>
    <recommendedName>
        <fullName evidence="3">Pseudouridylate synthase</fullName>
    </recommendedName>
</protein>
<dbReference type="Proteomes" id="UP000016648">
    <property type="component" value="Unassembled WGS sequence"/>
</dbReference>
<comment type="caution">
    <text evidence="1">The sequence shown here is derived from an EMBL/GenBank/DDBJ whole genome shotgun (WGS) entry which is preliminary data.</text>
</comment>
<keyword evidence="2" id="KW-1185">Reference proteome</keyword>